<dbReference type="InterPro" id="IPR014922">
    <property type="entry name" value="YdhG-like"/>
</dbReference>
<dbReference type="SUPFAM" id="SSF159888">
    <property type="entry name" value="YdhG-like"/>
    <property type="match status" value="1"/>
</dbReference>
<sequence length="136" mass="16102">MWKCDKCGKEFKNTNQDHYCGEKPKTIDDYISMQSEELWSLLNQIRNTIREALPYAEERISWSMPTYWYKQNIIHFAAFKKHIGLYPGDKAVEHFSQRLTEYKTSKGAVQFPYSKPLPLELITEIAKWCYDSGNHN</sequence>
<accession>A0A644W136</accession>
<gene>
    <name evidence="2" type="ORF">SDC9_43620</name>
</gene>
<comment type="caution">
    <text evidence="2">The sequence shown here is derived from an EMBL/GenBank/DDBJ whole genome shotgun (WGS) entry which is preliminary data.</text>
</comment>
<dbReference type="AlphaFoldDB" id="A0A644W136"/>
<reference evidence="2" key="1">
    <citation type="submission" date="2019-08" db="EMBL/GenBank/DDBJ databases">
        <authorList>
            <person name="Kucharzyk K."/>
            <person name="Murdoch R.W."/>
            <person name="Higgins S."/>
            <person name="Loffler F."/>
        </authorList>
    </citation>
    <scope>NUCLEOTIDE SEQUENCE</scope>
</reference>
<proteinExistence type="predicted"/>
<dbReference type="Gene3D" id="3.90.1150.200">
    <property type="match status" value="1"/>
</dbReference>
<evidence type="ECO:0000313" key="2">
    <source>
        <dbReference type="EMBL" id="MPL97429.1"/>
    </source>
</evidence>
<feature type="domain" description="YdhG-like" evidence="1">
    <location>
        <begin position="41"/>
        <end position="127"/>
    </location>
</feature>
<dbReference type="EMBL" id="VSSQ01000555">
    <property type="protein sequence ID" value="MPL97429.1"/>
    <property type="molecule type" value="Genomic_DNA"/>
</dbReference>
<organism evidence="2">
    <name type="scientific">bioreactor metagenome</name>
    <dbReference type="NCBI Taxonomy" id="1076179"/>
    <lineage>
        <taxon>unclassified sequences</taxon>
        <taxon>metagenomes</taxon>
        <taxon>ecological metagenomes</taxon>
    </lineage>
</organism>
<name>A0A644W136_9ZZZZ</name>
<dbReference type="Pfam" id="PF08818">
    <property type="entry name" value="DUF1801"/>
    <property type="match status" value="1"/>
</dbReference>
<evidence type="ECO:0000259" key="1">
    <source>
        <dbReference type="Pfam" id="PF08818"/>
    </source>
</evidence>
<protein>
    <recommendedName>
        <fullName evidence="1">YdhG-like domain-containing protein</fullName>
    </recommendedName>
</protein>